<dbReference type="RefSeq" id="WP_068157324.1">
    <property type="nucleotide sequence ID" value="NZ_CP165644.1"/>
</dbReference>
<feature type="transmembrane region" description="Helical" evidence="6">
    <location>
        <begin position="181"/>
        <end position="203"/>
    </location>
</feature>
<name>A0AB39VFP1_9FUSO</name>
<dbReference type="GO" id="GO:0022857">
    <property type="term" value="F:transmembrane transporter activity"/>
    <property type="evidence" value="ECO:0007669"/>
    <property type="project" value="InterPro"/>
</dbReference>
<evidence type="ECO:0000256" key="3">
    <source>
        <dbReference type="ARBA" id="ARBA00022692"/>
    </source>
</evidence>
<feature type="transmembrane region" description="Helical" evidence="6">
    <location>
        <begin position="6"/>
        <end position="27"/>
    </location>
</feature>
<protein>
    <submittedName>
        <fullName evidence="7">ABC transporter permease</fullName>
    </submittedName>
</protein>
<dbReference type="Pfam" id="PF02653">
    <property type="entry name" value="BPD_transp_2"/>
    <property type="match status" value="1"/>
</dbReference>
<dbReference type="PROSITE" id="PS51257">
    <property type="entry name" value="PROKAR_LIPOPROTEIN"/>
    <property type="match status" value="1"/>
</dbReference>
<evidence type="ECO:0000256" key="6">
    <source>
        <dbReference type="SAM" id="Phobius"/>
    </source>
</evidence>
<dbReference type="CDD" id="cd06580">
    <property type="entry name" value="TM_PBP1_transp_TpRbsC_like"/>
    <property type="match status" value="1"/>
</dbReference>
<dbReference type="GO" id="GO:0005886">
    <property type="term" value="C:plasma membrane"/>
    <property type="evidence" value="ECO:0007669"/>
    <property type="project" value="UniProtKB-SubCell"/>
</dbReference>
<reference evidence="7" key="1">
    <citation type="submission" date="2024-07" db="EMBL/GenBank/DDBJ databases">
        <authorList>
            <person name="Li X.-J."/>
            <person name="Wang X."/>
        </authorList>
    </citation>
    <scope>NUCLEOTIDE SEQUENCE</scope>
    <source>
        <strain evidence="7">HSP-334</strain>
    </source>
</reference>
<dbReference type="AlphaFoldDB" id="A0AB39VFP1"/>
<dbReference type="EMBL" id="CP165644">
    <property type="protein sequence ID" value="XDU66108.1"/>
    <property type="molecule type" value="Genomic_DNA"/>
</dbReference>
<dbReference type="InterPro" id="IPR001851">
    <property type="entry name" value="ABC_transp_permease"/>
</dbReference>
<keyword evidence="2" id="KW-1003">Cell membrane</keyword>
<feature type="transmembrane region" description="Helical" evidence="6">
    <location>
        <begin position="260"/>
        <end position="278"/>
    </location>
</feature>
<evidence type="ECO:0000256" key="5">
    <source>
        <dbReference type="ARBA" id="ARBA00023136"/>
    </source>
</evidence>
<feature type="transmembrane region" description="Helical" evidence="6">
    <location>
        <begin position="34"/>
        <end position="54"/>
    </location>
</feature>
<keyword evidence="5 6" id="KW-0472">Membrane</keyword>
<dbReference type="PANTHER" id="PTHR43370:SF1">
    <property type="entry name" value="GUANOSINE ABC TRANSPORTER PERMEASE PROTEIN NUPQ"/>
    <property type="match status" value="1"/>
</dbReference>
<evidence type="ECO:0000313" key="7">
    <source>
        <dbReference type="EMBL" id="XDU66108.1"/>
    </source>
</evidence>
<evidence type="ECO:0000256" key="2">
    <source>
        <dbReference type="ARBA" id="ARBA00022475"/>
    </source>
</evidence>
<keyword evidence="4 6" id="KW-1133">Transmembrane helix</keyword>
<feature type="transmembrane region" description="Helical" evidence="6">
    <location>
        <begin position="89"/>
        <end position="111"/>
    </location>
</feature>
<organism evidence="7">
    <name type="scientific">Leptotrichia rugosa</name>
    <dbReference type="NCBI Taxonomy" id="3239302"/>
    <lineage>
        <taxon>Bacteria</taxon>
        <taxon>Fusobacteriati</taxon>
        <taxon>Fusobacteriota</taxon>
        <taxon>Fusobacteriia</taxon>
        <taxon>Fusobacteriales</taxon>
        <taxon>Leptotrichiaceae</taxon>
        <taxon>Leptotrichia</taxon>
    </lineage>
</organism>
<sequence length="292" mass="30499">MKEIGNLIQQTIIIAPPILITAVGACISERSGVVNIGLEGIMLSGAFAAAVVNIATSNPYLGIVAGMAVGVLISLIHAVISINLKGNQIISGVAINLFAVAVTSFLIKALYNTAGSTPMAKDAAGNPILANQPLMLIIIYAIAILTHFFLYKTVLGLRIRTVGEHPLAADTVGISVYKIRYISVLLSGALAGLGGAYLTTVLLPSFSNNMSAGRGYIALAAMIFGKWNPIGAILASLLFAFGQAFADYAKATRIPIPQQFLTMIPYILTILALVGFVGKARAPKASGLPYEK</sequence>
<dbReference type="KEGG" id="lrug:AB8B22_06665"/>
<evidence type="ECO:0000256" key="4">
    <source>
        <dbReference type="ARBA" id="ARBA00022989"/>
    </source>
</evidence>
<keyword evidence="3 6" id="KW-0812">Transmembrane</keyword>
<comment type="subcellular location">
    <subcellularLocation>
        <location evidence="1">Cell membrane</location>
        <topology evidence="1">Multi-pass membrane protein</topology>
    </subcellularLocation>
</comment>
<feature type="transmembrane region" description="Helical" evidence="6">
    <location>
        <begin position="215"/>
        <end position="239"/>
    </location>
</feature>
<dbReference type="PANTHER" id="PTHR43370">
    <property type="entry name" value="SUGAR ABC TRANSPORTER INTEGRAL MEMBRANE PROTEIN-RELATED"/>
    <property type="match status" value="1"/>
</dbReference>
<evidence type="ECO:0000256" key="1">
    <source>
        <dbReference type="ARBA" id="ARBA00004651"/>
    </source>
</evidence>
<accession>A0AB39VFP1</accession>
<proteinExistence type="predicted"/>
<feature type="transmembrane region" description="Helical" evidence="6">
    <location>
        <begin position="131"/>
        <end position="151"/>
    </location>
</feature>
<feature type="transmembrane region" description="Helical" evidence="6">
    <location>
        <begin position="60"/>
        <end position="82"/>
    </location>
</feature>
<gene>
    <name evidence="7" type="ORF">AB8B22_06665</name>
</gene>